<evidence type="ECO:0000313" key="1">
    <source>
        <dbReference type="EMBL" id="KAI0045841.1"/>
    </source>
</evidence>
<name>A0ACB8RQC2_9AGAM</name>
<sequence>MGGILPVFLSEPPFTSTKHLSARLFAVSHRTLFSAGFLHDWPSALLFFACLSQCWSYPICLVAAADSSASLNLRLFYNQIRFGGFVRISMFHHKFCQV</sequence>
<keyword evidence="2" id="KW-1185">Reference proteome</keyword>
<proteinExistence type="predicted"/>
<reference evidence="1" key="2">
    <citation type="journal article" date="2022" name="New Phytol.">
        <title>Evolutionary transition to the ectomycorrhizal habit in the genomes of a hyperdiverse lineage of mushroom-forming fungi.</title>
        <authorList>
            <person name="Looney B."/>
            <person name="Miyauchi S."/>
            <person name="Morin E."/>
            <person name="Drula E."/>
            <person name="Courty P.E."/>
            <person name="Kohler A."/>
            <person name="Kuo A."/>
            <person name="LaButti K."/>
            <person name="Pangilinan J."/>
            <person name="Lipzen A."/>
            <person name="Riley R."/>
            <person name="Andreopoulos W."/>
            <person name="He G."/>
            <person name="Johnson J."/>
            <person name="Nolan M."/>
            <person name="Tritt A."/>
            <person name="Barry K.W."/>
            <person name="Grigoriev I.V."/>
            <person name="Nagy L.G."/>
            <person name="Hibbett D."/>
            <person name="Henrissat B."/>
            <person name="Matheny P.B."/>
            <person name="Labbe J."/>
            <person name="Martin F.M."/>
        </authorList>
    </citation>
    <scope>NUCLEOTIDE SEQUENCE</scope>
    <source>
        <strain evidence="1">FP105234-sp</strain>
    </source>
</reference>
<reference evidence="1" key="1">
    <citation type="submission" date="2021-02" db="EMBL/GenBank/DDBJ databases">
        <authorList>
            <consortium name="DOE Joint Genome Institute"/>
            <person name="Ahrendt S."/>
            <person name="Looney B.P."/>
            <person name="Miyauchi S."/>
            <person name="Morin E."/>
            <person name="Drula E."/>
            <person name="Courty P.E."/>
            <person name="Chicoki N."/>
            <person name="Fauchery L."/>
            <person name="Kohler A."/>
            <person name="Kuo A."/>
            <person name="Labutti K."/>
            <person name="Pangilinan J."/>
            <person name="Lipzen A."/>
            <person name="Riley R."/>
            <person name="Andreopoulos W."/>
            <person name="He G."/>
            <person name="Johnson J."/>
            <person name="Barry K.W."/>
            <person name="Grigoriev I.V."/>
            <person name="Nagy L."/>
            <person name="Hibbett D."/>
            <person name="Henrissat B."/>
            <person name="Matheny P.B."/>
            <person name="Labbe J."/>
            <person name="Martin F."/>
        </authorList>
    </citation>
    <scope>NUCLEOTIDE SEQUENCE</scope>
    <source>
        <strain evidence="1">FP105234-sp</strain>
    </source>
</reference>
<comment type="caution">
    <text evidence="1">The sequence shown here is derived from an EMBL/GenBank/DDBJ whole genome shotgun (WGS) entry which is preliminary data.</text>
</comment>
<gene>
    <name evidence="1" type="ORF">FA95DRAFT_82582</name>
</gene>
<protein>
    <submittedName>
        <fullName evidence="1">Uncharacterized protein</fullName>
    </submittedName>
</protein>
<evidence type="ECO:0000313" key="2">
    <source>
        <dbReference type="Proteomes" id="UP000814033"/>
    </source>
</evidence>
<accession>A0ACB8RQC2</accession>
<dbReference type="Proteomes" id="UP000814033">
    <property type="component" value="Unassembled WGS sequence"/>
</dbReference>
<organism evidence="1 2">
    <name type="scientific">Auriscalpium vulgare</name>
    <dbReference type="NCBI Taxonomy" id="40419"/>
    <lineage>
        <taxon>Eukaryota</taxon>
        <taxon>Fungi</taxon>
        <taxon>Dikarya</taxon>
        <taxon>Basidiomycota</taxon>
        <taxon>Agaricomycotina</taxon>
        <taxon>Agaricomycetes</taxon>
        <taxon>Russulales</taxon>
        <taxon>Auriscalpiaceae</taxon>
        <taxon>Auriscalpium</taxon>
    </lineage>
</organism>
<dbReference type="EMBL" id="MU275940">
    <property type="protein sequence ID" value="KAI0045841.1"/>
    <property type="molecule type" value="Genomic_DNA"/>
</dbReference>